<dbReference type="GO" id="GO:0005886">
    <property type="term" value="C:plasma membrane"/>
    <property type="evidence" value="ECO:0007669"/>
    <property type="project" value="InterPro"/>
</dbReference>
<dbReference type="PANTHER" id="PTHR33312">
    <property type="entry name" value="MEMBRANE-ASSOCIATED KINASE REGULATOR 4-RELATED"/>
    <property type="match status" value="1"/>
</dbReference>
<evidence type="ECO:0000313" key="3">
    <source>
        <dbReference type="Proteomes" id="UP000631114"/>
    </source>
</evidence>
<dbReference type="GO" id="GO:0019210">
    <property type="term" value="F:kinase inhibitor activity"/>
    <property type="evidence" value="ECO:0007669"/>
    <property type="project" value="InterPro"/>
</dbReference>
<accession>A0A835LHD5</accession>
<evidence type="ECO:0000313" key="2">
    <source>
        <dbReference type="EMBL" id="KAF9591819.1"/>
    </source>
</evidence>
<feature type="region of interest" description="Disordered" evidence="1">
    <location>
        <begin position="262"/>
        <end position="284"/>
    </location>
</feature>
<reference evidence="2 3" key="1">
    <citation type="submission" date="2020-10" db="EMBL/GenBank/DDBJ databases">
        <title>The Coptis chinensis genome and diversification of protoberbering-type alkaloids.</title>
        <authorList>
            <person name="Wang B."/>
            <person name="Shu S."/>
            <person name="Song C."/>
            <person name="Liu Y."/>
        </authorList>
    </citation>
    <scope>NUCLEOTIDE SEQUENCE [LARGE SCALE GENOMIC DNA]</scope>
    <source>
        <strain evidence="2">HL-2020</strain>
        <tissue evidence="2">Leaf</tissue>
    </source>
</reference>
<dbReference type="InterPro" id="IPR039620">
    <property type="entry name" value="BKI1/MAKR1/3/4"/>
</dbReference>
<dbReference type="EMBL" id="JADFTS010000008">
    <property type="protein sequence ID" value="KAF9591819.1"/>
    <property type="molecule type" value="Genomic_DNA"/>
</dbReference>
<evidence type="ECO:0008006" key="4">
    <source>
        <dbReference type="Google" id="ProtNLM"/>
    </source>
</evidence>
<name>A0A835LHD5_9MAGN</name>
<gene>
    <name evidence="2" type="ORF">IFM89_008469</name>
</gene>
<organism evidence="2 3">
    <name type="scientific">Coptis chinensis</name>
    <dbReference type="NCBI Taxonomy" id="261450"/>
    <lineage>
        <taxon>Eukaryota</taxon>
        <taxon>Viridiplantae</taxon>
        <taxon>Streptophyta</taxon>
        <taxon>Embryophyta</taxon>
        <taxon>Tracheophyta</taxon>
        <taxon>Spermatophyta</taxon>
        <taxon>Magnoliopsida</taxon>
        <taxon>Ranunculales</taxon>
        <taxon>Ranunculaceae</taxon>
        <taxon>Coptidoideae</taxon>
        <taxon>Coptis</taxon>
    </lineage>
</organism>
<dbReference type="Proteomes" id="UP000631114">
    <property type="component" value="Unassembled WGS sequence"/>
</dbReference>
<evidence type="ECO:0000256" key="1">
    <source>
        <dbReference type="SAM" id="MobiDB-lite"/>
    </source>
</evidence>
<sequence>MDRNSSVCDNVDEDYIDMDVSSSTFFCYSPHPREFEFQMSSGSLVRDTTTSPADELFYKGKLLPLHLPPRLQMVQKLLLNTNTSYGNKEGEFEDNYITPSTTSTPTFHTPLESCNISPSGSSRVSKELTPDECFFECTNEMSRFIDENPKKSWAKKFKLIKQSSLGHKLKASRAYLKSLFSKSGCSDESCTEAAGNGAEGTVSKAKECLNKYIKVAKKNPFGHIHRERYLESAKSAIRGTDREKMIEDGDRHRRSFSGAIINRHSATKSSSSSSSSNSSSSSFSSSNSNGFYELHLLKRSSSANSEFESSVQGAIAHCKQSQQLFHSKKSKSEVGFCSLSASRIAACSDQERAGLCRG</sequence>
<feature type="compositionally biased region" description="Low complexity" evidence="1">
    <location>
        <begin position="269"/>
        <end position="284"/>
    </location>
</feature>
<keyword evidence="3" id="KW-1185">Reference proteome</keyword>
<dbReference type="PANTHER" id="PTHR33312:SF21">
    <property type="entry name" value="MEMBRANE-ASSOCIATED KINASE REGULATOR 3-RELATED"/>
    <property type="match status" value="1"/>
</dbReference>
<dbReference type="OrthoDB" id="1938320at2759"/>
<protein>
    <recommendedName>
        <fullName evidence="4">Membrane-associated kinase regulator 4</fullName>
    </recommendedName>
</protein>
<comment type="caution">
    <text evidence="2">The sequence shown here is derived from an EMBL/GenBank/DDBJ whole genome shotgun (WGS) entry which is preliminary data.</text>
</comment>
<dbReference type="AlphaFoldDB" id="A0A835LHD5"/>
<proteinExistence type="predicted"/>